<dbReference type="EMBL" id="CP101192">
    <property type="protein sequence ID" value="UYW00278.1"/>
    <property type="molecule type" value="Genomic_DNA"/>
</dbReference>
<evidence type="ECO:0000313" key="2">
    <source>
        <dbReference type="Proteomes" id="UP001163293"/>
    </source>
</evidence>
<name>A0AAX3ERL3_PAEUR</name>
<geneLocation type="plasmid" evidence="1 2">
    <name>unnamed7</name>
</geneLocation>
<protein>
    <submittedName>
        <fullName evidence="1">Uncharacterized protein</fullName>
    </submittedName>
</protein>
<gene>
    <name evidence="1" type="ORF">NL394_24110</name>
</gene>
<keyword evidence="1" id="KW-0614">Plasmid</keyword>
<accession>A0AAX3ERL3</accession>
<sequence length="259" mass="28482">MPITNNIHWDARLKDFKGPDTTLYVEQAGAAARKCAACQGPLEQGSPLSLTVDIEQGPNYEKDLFRRYKAYVCHLSCKDPELTWKQVADGGMPEQIETFGSRFVVGIESAFGLRKFAILAFTNTNNLTIREPGAERRGALTAELLMRKFQLAPSADYAQIVTMAAEADGTVQCRASADGLISLEFDNQPMWSLDLDPQDDDTATWLETARSGEVTLISGNHLRITETEVDLEFAAASGSLVIAKIPVVWSLPRKLASRN</sequence>
<dbReference type="Proteomes" id="UP001163293">
    <property type="component" value="Plasmid unnamed7"/>
</dbReference>
<dbReference type="RefSeq" id="WP_264398989.1">
    <property type="nucleotide sequence ID" value="NZ_CP101184.1"/>
</dbReference>
<proteinExistence type="predicted"/>
<keyword evidence="2" id="KW-1185">Reference proteome</keyword>
<organism evidence="1 2">
    <name type="scientific">Paenarthrobacter ureafaciens</name>
    <dbReference type="NCBI Taxonomy" id="37931"/>
    <lineage>
        <taxon>Bacteria</taxon>
        <taxon>Bacillati</taxon>
        <taxon>Actinomycetota</taxon>
        <taxon>Actinomycetes</taxon>
        <taxon>Micrococcales</taxon>
        <taxon>Micrococcaceae</taxon>
        <taxon>Paenarthrobacter</taxon>
    </lineage>
</organism>
<evidence type="ECO:0000313" key="1">
    <source>
        <dbReference type="EMBL" id="UYW00278.1"/>
    </source>
</evidence>
<reference evidence="1" key="1">
    <citation type="submission" date="2022-07" db="EMBL/GenBank/DDBJ databases">
        <authorList>
            <person name="Wu T."/>
        </authorList>
    </citation>
    <scope>NUCLEOTIDE SEQUENCE</scope>
    <source>
        <strain evidence="1">SD-1</strain>
        <plasmid evidence="1">unnamed7</plasmid>
    </source>
</reference>
<dbReference type="AlphaFoldDB" id="A0AAX3ERL3"/>